<evidence type="ECO:0000256" key="6">
    <source>
        <dbReference type="SAM" id="Phobius"/>
    </source>
</evidence>
<reference evidence="8 9" key="1">
    <citation type="submission" date="2016-10" db="EMBL/GenBank/DDBJ databases">
        <authorList>
            <person name="de Groot N.N."/>
        </authorList>
    </citation>
    <scope>NUCLEOTIDE SEQUENCE [LARGE SCALE GENOMIC DNA]</scope>
    <source>
        <strain evidence="8 9">KH2T6</strain>
    </source>
</reference>
<feature type="transmembrane region" description="Helical" evidence="6">
    <location>
        <begin position="397"/>
        <end position="415"/>
    </location>
</feature>
<keyword evidence="4 6" id="KW-1133">Transmembrane helix</keyword>
<dbReference type="Pfam" id="PF12698">
    <property type="entry name" value="ABC2_membrane_3"/>
    <property type="match status" value="1"/>
</dbReference>
<keyword evidence="2" id="KW-1003">Cell membrane</keyword>
<dbReference type="GO" id="GO:0005886">
    <property type="term" value="C:plasma membrane"/>
    <property type="evidence" value="ECO:0007669"/>
    <property type="project" value="UniProtKB-SubCell"/>
</dbReference>
<sequence>MKFKTLFIKELREMLSVQTIMTMVISVVILSFAGQAMSKAVEESAETMMDINICDQDDTEFTKNMIKFLTANLAQLDGEVNVVEISSDDYAKELKKADVKNVVIIPEGFTASVENNEAAKVKFVQRLNSLATMSNLNTGSQVAVEYLTAAVKDVVYSTKVSSGKLSNEEVSFLNNPIALEESTVVADKSADISASIVMSLCSAQGMIVPIMMFVLVMMSSNMILNAISTEKIDKTLETLLTAPISRLSVIAAKMLAAAVVAAMQAAVYMFGSKNMMNGVLEKVGSDSGYSEILKDLGLTMDAGQYVLVGIQMFLSILIALSVALVLGVLAKDAKSAQTLTLPIMMCTMIPYMLSMFVDIKTMSPAVRYIVYAIPFTHSFMASENAMFGNYGVYTGGLIYQFIFLIICMFMALRIFMSDRIFTMSIGGKKSKGSANEESES</sequence>
<evidence type="ECO:0000256" key="3">
    <source>
        <dbReference type="ARBA" id="ARBA00022692"/>
    </source>
</evidence>
<protein>
    <submittedName>
        <fullName evidence="8">ABC-2 type transport system permease protein</fullName>
    </submittedName>
</protein>
<dbReference type="RefSeq" id="WP_074834580.1">
    <property type="nucleotide sequence ID" value="NZ_FOAT01000013.1"/>
</dbReference>
<evidence type="ECO:0000259" key="7">
    <source>
        <dbReference type="Pfam" id="PF12698"/>
    </source>
</evidence>
<dbReference type="PANTHER" id="PTHR30294">
    <property type="entry name" value="MEMBRANE COMPONENT OF ABC TRANSPORTER YHHJ-RELATED"/>
    <property type="match status" value="1"/>
</dbReference>
<feature type="transmembrane region" description="Helical" evidence="6">
    <location>
        <begin position="206"/>
        <end position="227"/>
    </location>
</feature>
<keyword evidence="3 6" id="KW-0812">Transmembrane</keyword>
<dbReference type="InterPro" id="IPR013525">
    <property type="entry name" value="ABC2_TM"/>
</dbReference>
<dbReference type="EMBL" id="FOAT01000013">
    <property type="protein sequence ID" value="SEL16715.1"/>
    <property type="molecule type" value="Genomic_DNA"/>
</dbReference>
<evidence type="ECO:0000256" key="4">
    <source>
        <dbReference type="ARBA" id="ARBA00022989"/>
    </source>
</evidence>
<name>A0A1H7N1A1_RUMAL</name>
<feature type="transmembrane region" description="Helical" evidence="6">
    <location>
        <begin position="339"/>
        <end position="357"/>
    </location>
</feature>
<dbReference type="Gene3D" id="3.40.1710.10">
    <property type="entry name" value="abc type-2 transporter like domain"/>
    <property type="match status" value="1"/>
</dbReference>
<feature type="domain" description="ABC-2 type transporter transmembrane" evidence="7">
    <location>
        <begin position="20"/>
        <end position="412"/>
    </location>
</feature>
<dbReference type="PANTHER" id="PTHR30294:SF29">
    <property type="entry name" value="MULTIDRUG ABC TRANSPORTER PERMEASE YBHS-RELATED"/>
    <property type="match status" value="1"/>
</dbReference>
<gene>
    <name evidence="8" type="ORF">SAMN05216469_11351</name>
</gene>
<evidence type="ECO:0000313" key="9">
    <source>
        <dbReference type="Proteomes" id="UP000186015"/>
    </source>
</evidence>
<evidence type="ECO:0000313" key="8">
    <source>
        <dbReference type="EMBL" id="SEL16715.1"/>
    </source>
</evidence>
<organism evidence="8 9">
    <name type="scientific">Ruminococcus albus</name>
    <dbReference type="NCBI Taxonomy" id="1264"/>
    <lineage>
        <taxon>Bacteria</taxon>
        <taxon>Bacillati</taxon>
        <taxon>Bacillota</taxon>
        <taxon>Clostridia</taxon>
        <taxon>Eubacteriales</taxon>
        <taxon>Oscillospiraceae</taxon>
        <taxon>Ruminococcus</taxon>
    </lineage>
</organism>
<feature type="transmembrane region" description="Helical" evidence="6">
    <location>
        <begin position="305"/>
        <end position="327"/>
    </location>
</feature>
<evidence type="ECO:0000256" key="2">
    <source>
        <dbReference type="ARBA" id="ARBA00022475"/>
    </source>
</evidence>
<dbReference type="InterPro" id="IPR051449">
    <property type="entry name" value="ABC-2_transporter_component"/>
</dbReference>
<feature type="transmembrane region" description="Helical" evidence="6">
    <location>
        <begin position="247"/>
        <end position="270"/>
    </location>
</feature>
<dbReference type="GO" id="GO:0140359">
    <property type="term" value="F:ABC-type transporter activity"/>
    <property type="evidence" value="ECO:0007669"/>
    <property type="project" value="InterPro"/>
</dbReference>
<evidence type="ECO:0000256" key="5">
    <source>
        <dbReference type="ARBA" id="ARBA00023136"/>
    </source>
</evidence>
<proteinExistence type="predicted"/>
<dbReference type="AlphaFoldDB" id="A0A1H7N1A1"/>
<evidence type="ECO:0000256" key="1">
    <source>
        <dbReference type="ARBA" id="ARBA00004651"/>
    </source>
</evidence>
<comment type="subcellular location">
    <subcellularLocation>
        <location evidence="1">Cell membrane</location>
        <topology evidence="1">Multi-pass membrane protein</topology>
    </subcellularLocation>
</comment>
<keyword evidence="5 6" id="KW-0472">Membrane</keyword>
<dbReference type="OrthoDB" id="1816055at2"/>
<accession>A0A1H7N1A1</accession>
<dbReference type="Proteomes" id="UP000186015">
    <property type="component" value="Unassembled WGS sequence"/>
</dbReference>